<dbReference type="GO" id="GO:0005886">
    <property type="term" value="C:plasma membrane"/>
    <property type="evidence" value="ECO:0007669"/>
    <property type="project" value="TreeGrafter"/>
</dbReference>
<evidence type="ECO:0000256" key="1">
    <source>
        <dbReference type="ARBA" id="ARBA00008710"/>
    </source>
</evidence>
<dbReference type="PANTHER" id="PTHR39428">
    <property type="entry name" value="F420H(2)-DEPENDENT QUINONE REDUCTASE RV1261C"/>
    <property type="match status" value="1"/>
</dbReference>
<dbReference type="GO" id="GO:0016491">
    <property type="term" value="F:oxidoreductase activity"/>
    <property type="evidence" value="ECO:0007669"/>
    <property type="project" value="InterPro"/>
</dbReference>
<proteinExistence type="inferred from homology"/>
<evidence type="ECO:0000313" key="4">
    <source>
        <dbReference type="Proteomes" id="UP000677082"/>
    </source>
</evidence>
<dbReference type="AlphaFoldDB" id="A0A919W4D5"/>
<keyword evidence="4" id="KW-1185">Reference proteome</keyword>
<dbReference type="EMBL" id="BOQN01000022">
    <property type="protein sequence ID" value="GIM89973.1"/>
    <property type="molecule type" value="Genomic_DNA"/>
</dbReference>
<protein>
    <recommendedName>
        <fullName evidence="5">Nitroreductase</fullName>
    </recommendedName>
</protein>
<dbReference type="PANTHER" id="PTHR39428:SF1">
    <property type="entry name" value="F420H(2)-DEPENDENT QUINONE REDUCTASE RV1261C"/>
    <property type="match status" value="1"/>
</dbReference>
<comment type="catalytic activity">
    <reaction evidence="2">
        <text>oxidized coenzyme F420-(gamma-L-Glu)(n) + a quinol + H(+) = reduced coenzyme F420-(gamma-L-Glu)(n) + a quinone</text>
        <dbReference type="Rhea" id="RHEA:39663"/>
        <dbReference type="Rhea" id="RHEA-COMP:12939"/>
        <dbReference type="Rhea" id="RHEA-COMP:14378"/>
        <dbReference type="ChEBI" id="CHEBI:15378"/>
        <dbReference type="ChEBI" id="CHEBI:24646"/>
        <dbReference type="ChEBI" id="CHEBI:132124"/>
        <dbReference type="ChEBI" id="CHEBI:133980"/>
        <dbReference type="ChEBI" id="CHEBI:139511"/>
    </reaction>
</comment>
<organism evidence="3 4">
    <name type="scientific">Paractinoplanes toevensis</name>
    <dbReference type="NCBI Taxonomy" id="571911"/>
    <lineage>
        <taxon>Bacteria</taxon>
        <taxon>Bacillati</taxon>
        <taxon>Actinomycetota</taxon>
        <taxon>Actinomycetes</taxon>
        <taxon>Micromonosporales</taxon>
        <taxon>Micromonosporaceae</taxon>
        <taxon>Paractinoplanes</taxon>
    </lineage>
</organism>
<gene>
    <name evidence="3" type="ORF">Ato02nite_017660</name>
</gene>
<evidence type="ECO:0000313" key="3">
    <source>
        <dbReference type="EMBL" id="GIM89973.1"/>
    </source>
</evidence>
<dbReference type="NCBIfam" id="TIGR00026">
    <property type="entry name" value="hi_GC_TIGR00026"/>
    <property type="match status" value="1"/>
</dbReference>
<evidence type="ECO:0008006" key="5">
    <source>
        <dbReference type="Google" id="ProtNLM"/>
    </source>
</evidence>
<dbReference type="Pfam" id="PF04075">
    <property type="entry name" value="F420H2_quin_red"/>
    <property type="match status" value="1"/>
</dbReference>
<dbReference type="Proteomes" id="UP000677082">
    <property type="component" value="Unassembled WGS sequence"/>
</dbReference>
<evidence type="ECO:0000256" key="2">
    <source>
        <dbReference type="ARBA" id="ARBA00049106"/>
    </source>
</evidence>
<accession>A0A919W4D5</accession>
<dbReference type="Gene3D" id="2.30.110.10">
    <property type="entry name" value="Electron Transport, Fmn-binding Protein, Chain A"/>
    <property type="match status" value="1"/>
</dbReference>
<dbReference type="InterPro" id="IPR004378">
    <property type="entry name" value="F420H2_quin_Rdtase"/>
</dbReference>
<name>A0A919W4D5_9ACTN</name>
<comment type="similarity">
    <text evidence="1">Belongs to the F420H(2)-dependent quinone reductase family.</text>
</comment>
<comment type="caution">
    <text evidence="3">The sequence shown here is derived from an EMBL/GenBank/DDBJ whole genome shotgun (WGS) entry which is preliminary data.</text>
</comment>
<sequence length="142" mass="15726">MGMASFNDQIIDAFRANDGVVGQHWEGKTLVLLHHVGRRSGKEYVTPLVAAPDGAAYIVCASLGGAPDDPQWVANLESADGPATIELGPATFAVEYEVVRPDDPRWADLYSIWRDYWPDAREYEKKTDRKFPVVRLQVPPSA</sequence>
<reference evidence="3 4" key="1">
    <citation type="submission" date="2021-03" db="EMBL/GenBank/DDBJ databases">
        <title>Whole genome shotgun sequence of Actinoplanes toevensis NBRC 105298.</title>
        <authorList>
            <person name="Komaki H."/>
            <person name="Tamura T."/>
        </authorList>
    </citation>
    <scope>NUCLEOTIDE SEQUENCE [LARGE SCALE GENOMIC DNA]</scope>
    <source>
        <strain evidence="3 4">NBRC 105298</strain>
    </source>
</reference>
<dbReference type="InterPro" id="IPR012349">
    <property type="entry name" value="Split_barrel_FMN-bd"/>
</dbReference>
<dbReference type="GO" id="GO:0070967">
    <property type="term" value="F:coenzyme F420 binding"/>
    <property type="evidence" value="ECO:0007669"/>
    <property type="project" value="TreeGrafter"/>
</dbReference>